<dbReference type="PANTHER" id="PTHR42942">
    <property type="entry name" value="6-O-METHYLGUANINE DNA METHYLTRANSFERASE"/>
    <property type="match status" value="1"/>
</dbReference>
<comment type="caution">
    <text evidence="3">The sequence shown here is derived from an EMBL/GenBank/DDBJ whole genome shotgun (WGS) entry which is preliminary data.</text>
</comment>
<reference evidence="3" key="2">
    <citation type="submission" date="2020-09" db="EMBL/GenBank/DDBJ databases">
        <authorList>
            <person name="Sun Q."/>
            <person name="Kim S."/>
        </authorList>
    </citation>
    <scope>NUCLEOTIDE SEQUENCE</scope>
    <source>
        <strain evidence="3">KCTC 23077</strain>
    </source>
</reference>
<dbReference type="CDD" id="cd06445">
    <property type="entry name" value="ATase"/>
    <property type="match status" value="1"/>
</dbReference>
<keyword evidence="1" id="KW-0227">DNA damage</keyword>
<dbReference type="InterPro" id="IPR036388">
    <property type="entry name" value="WH-like_DNA-bd_sf"/>
</dbReference>
<dbReference type="PANTHER" id="PTHR42942:SF1">
    <property type="entry name" value="ALKYLTRANSFERASE-LIKE PROTEIN 1"/>
    <property type="match status" value="1"/>
</dbReference>
<evidence type="ECO:0000313" key="4">
    <source>
        <dbReference type="Proteomes" id="UP000646426"/>
    </source>
</evidence>
<evidence type="ECO:0000256" key="1">
    <source>
        <dbReference type="ARBA" id="ARBA00022763"/>
    </source>
</evidence>
<evidence type="ECO:0000313" key="3">
    <source>
        <dbReference type="EMBL" id="GHA75782.1"/>
    </source>
</evidence>
<dbReference type="GO" id="GO:0006281">
    <property type="term" value="P:DNA repair"/>
    <property type="evidence" value="ECO:0007669"/>
    <property type="project" value="InterPro"/>
</dbReference>
<organism evidence="3 4">
    <name type="scientific">Cognatilysobacter bugurensis</name>
    <dbReference type="NCBI Taxonomy" id="543356"/>
    <lineage>
        <taxon>Bacteria</taxon>
        <taxon>Pseudomonadati</taxon>
        <taxon>Pseudomonadota</taxon>
        <taxon>Gammaproteobacteria</taxon>
        <taxon>Lysobacterales</taxon>
        <taxon>Lysobacteraceae</taxon>
        <taxon>Cognatilysobacter</taxon>
    </lineage>
</organism>
<dbReference type="AlphaFoldDB" id="A0A918W743"/>
<reference evidence="3" key="1">
    <citation type="journal article" date="2014" name="Int. J. Syst. Evol. Microbiol.">
        <title>Complete genome sequence of Corynebacterium casei LMG S-19264T (=DSM 44701T), isolated from a smear-ripened cheese.</title>
        <authorList>
            <consortium name="US DOE Joint Genome Institute (JGI-PGF)"/>
            <person name="Walter F."/>
            <person name="Albersmeier A."/>
            <person name="Kalinowski J."/>
            <person name="Ruckert C."/>
        </authorList>
    </citation>
    <scope>NUCLEOTIDE SEQUENCE</scope>
    <source>
        <strain evidence="3">KCTC 23077</strain>
    </source>
</reference>
<dbReference type="SUPFAM" id="SSF46767">
    <property type="entry name" value="Methylated DNA-protein cysteine methyltransferase, C-terminal domain"/>
    <property type="match status" value="1"/>
</dbReference>
<dbReference type="Proteomes" id="UP000646426">
    <property type="component" value="Unassembled WGS sequence"/>
</dbReference>
<keyword evidence="4" id="KW-1185">Reference proteome</keyword>
<gene>
    <name evidence="3" type="ORF">GCM10007067_11230</name>
</gene>
<dbReference type="GO" id="GO:0032259">
    <property type="term" value="P:methylation"/>
    <property type="evidence" value="ECO:0007669"/>
    <property type="project" value="UniProtKB-KW"/>
</dbReference>
<dbReference type="Gene3D" id="1.10.10.10">
    <property type="entry name" value="Winged helix-like DNA-binding domain superfamily/Winged helix DNA-binding domain"/>
    <property type="match status" value="1"/>
</dbReference>
<evidence type="ECO:0000259" key="2">
    <source>
        <dbReference type="Pfam" id="PF01035"/>
    </source>
</evidence>
<dbReference type="EMBL" id="BMYD01000001">
    <property type="protein sequence ID" value="GHA75782.1"/>
    <property type="molecule type" value="Genomic_DNA"/>
</dbReference>
<dbReference type="GO" id="GO:0008168">
    <property type="term" value="F:methyltransferase activity"/>
    <property type="evidence" value="ECO:0007669"/>
    <property type="project" value="UniProtKB-KW"/>
</dbReference>
<accession>A0A918W743</accession>
<dbReference type="Pfam" id="PF01035">
    <property type="entry name" value="DNA_binding_1"/>
    <property type="match status" value="1"/>
</dbReference>
<sequence length="123" mass="13456">MRTDGLASGDGPYANAMDDATDRILAAVHAVPRGAVAAYGEIARRAGLPRRARWVARVLARDTDPALPWHRIVRADGRIAFPAGSEQFQEQARRLIDEGVCLRDGRVLRTADDDLDAALWAPR</sequence>
<protein>
    <submittedName>
        <fullName evidence="3">Methylated-DNA--protein-cysteine methyltransferase</fullName>
    </submittedName>
</protein>
<name>A0A918W743_9GAMM</name>
<keyword evidence="3" id="KW-0808">Transferase</keyword>
<dbReference type="InterPro" id="IPR052520">
    <property type="entry name" value="ATL_DNA_repair"/>
</dbReference>
<feature type="domain" description="Methylated-DNA-[protein]-cysteine S-methyltransferase DNA binding" evidence="2">
    <location>
        <begin position="21"/>
        <end position="100"/>
    </location>
</feature>
<proteinExistence type="predicted"/>
<dbReference type="InterPro" id="IPR014048">
    <property type="entry name" value="MethylDNA_cys_MeTrfase_DNA-bd"/>
</dbReference>
<keyword evidence="3" id="KW-0489">Methyltransferase</keyword>
<dbReference type="InterPro" id="IPR036217">
    <property type="entry name" value="MethylDNA_cys_MeTrfase_DNAb"/>
</dbReference>